<dbReference type="EMBL" id="JABANO010031853">
    <property type="protein sequence ID" value="KAF4709593.1"/>
    <property type="molecule type" value="Genomic_DNA"/>
</dbReference>
<organism evidence="2 3">
    <name type="scientific">Perkinsus olseni</name>
    <name type="common">Perkinsus atlanticus</name>
    <dbReference type="NCBI Taxonomy" id="32597"/>
    <lineage>
        <taxon>Eukaryota</taxon>
        <taxon>Sar</taxon>
        <taxon>Alveolata</taxon>
        <taxon>Perkinsozoa</taxon>
        <taxon>Perkinsea</taxon>
        <taxon>Perkinsida</taxon>
        <taxon>Perkinsidae</taxon>
        <taxon>Perkinsus</taxon>
    </lineage>
</organism>
<evidence type="ECO:0000313" key="2">
    <source>
        <dbReference type="EMBL" id="KAF4709593.1"/>
    </source>
</evidence>
<evidence type="ECO:0000256" key="1">
    <source>
        <dbReference type="SAM" id="MobiDB-lite"/>
    </source>
</evidence>
<dbReference type="AlphaFoldDB" id="A0A7J6QMS6"/>
<name>A0A7J6QMS6_PEROL</name>
<feature type="compositionally biased region" description="Low complexity" evidence="1">
    <location>
        <begin position="70"/>
        <end position="82"/>
    </location>
</feature>
<dbReference type="Proteomes" id="UP000553632">
    <property type="component" value="Unassembled WGS sequence"/>
</dbReference>
<feature type="region of interest" description="Disordered" evidence="1">
    <location>
        <begin position="60"/>
        <end position="93"/>
    </location>
</feature>
<feature type="non-terminal residue" evidence="2">
    <location>
        <position position="1"/>
    </location>
</feature>
<comment type="caution">
    <text evidence="2">The sequence shown here is derived from an EMBL/GenBank/DDBJ whole genome shotgun (WGS) entry which is preliminary data.</text>
</comment>
<reference evidence="2 3" key="1">
    <citation type="submission" date="2020-04" db="EMBL/GenBank/DDBJ databases">
        <title>Perkinsus olseni comparative genomics.</title>
        <authorList>
            <person name="Bogema D.R."/>
        </authorList>
    </citation>
    <scope>NUCLEOTIDE SEQUENCE [LARGE SCALE GENOMIC DNA]</scope>
    <source>
        <strain evidence="2 3">ATCC PRA-207</strain>
    </source>
</reference>
<sequence length="188" mass="19769">MADPWWPQPGLIARPGQLGLIAGRVGLVPGQGGMVPGQGGMVPGQGGVAPGRGGVLPGQRGLVPVPNQRPAANANSPGAGSNPRPPQAGGKARRQLIRLESLVPDVIPSIPMAGLEKLNINKNPPWGRDVLCVILPTKLLVNFTLRRLPDAEVTEDTDYDQWSLTSANQRYDESPCIVLEDGLSQTVS</sequence>
<protein>
    <submittedName>
        <fullName evidence="2">Uncharacterized protein</fullName>
    </submittedName>
</protein>
<evidence type="ECO:0000313" key="3">
    <source>
        <dbReference type="Proteomes" id="UP000553632"/>
    </source>
</evidence>
<keyword evidence="3" id="KW-1185">Reference proteome</keyword>
<proteinExistence type="predicted"/>
<accession>A0A7J6QMS6</accession>
<gene>
    <name evidence="2" type="ORF">FOZ63_010240</name>
</gene>